<feature type="coiled-coil region" evidence="1">
    <location>
        <begin position="71"/>
        <end position="132"/>
    </location>
</feature>
<dbReference type="EMBL" id="MT143700">
    <property type="protein sequence ID" value="QJA43347.1"/>
    <property type="molecule type" value="Genomic_DNA"/>
</dbReference>
<organism evidence="2">
    <name type="scientific">viral metagenome</name>
    <dbReference type="NCBI Taxonomy" id="1070528"/>
    <lineage>
        <taxon>unclassified sequences</taxon>
        <taxon>metagenomes</taxon>
        <taxon>organismal metagenomes</taxon>
    </lineage>
</organism>
<name>A0A6H1Z7J1_9ZZZZ</name>
<gene>
    <name evidence="2" type="ORF">MM171A00247_0061</name>
    <name evidence="3" type="ORF">MM171B00144_0035</name>
</gene>
<dbReference type="AlphaFoldDB" id="A0A6H1Z7J1"/>
<sequence length="227" mass="25807">MEQVNEVRDLVVRAEGLMITTQGQYEGANDFLKVVKGIQKQVKESFDPIIQKANDAHKEAIAKRDEHLQPLKDAEATIKRIMIAYDTEQRKKAEELQLKLEREAQRKADEEKARKEEQERQWREKAKQLEAEGNPEGARKALEKADQRALESQTVEMAIVPVIAQPQAPKGASYREQWSAEVVDISLVPREYMVVNQQALDKIAMATKGTIQIPGVKFVSKTIMSSR</sequence>
<accession>A0A6H1Z7J1</accession>
<evidence type="ECO:0000256" key="1">
    <source>
        <dbReference type="SAM" id="Coils"/>
    </source>
</evidence>
<protein>
    <submittedName>
        <fullName evidence="2">Uncharacterized protein</fullName>
    </submittedName>
</protein>
<proteinExistence type="predicted"/>
<evidence type="ECO:0000313" key="3">
    <source>
        <dbReference type="EMBL" id="QJB04996.1"/>
    </source>
</evidence>
<reference evidence="2" key="1">
    <citation type="submission" date="2020-03" db="EMBL/GenBank/DDBJ databases">
        <title>The deep terrestrial virosphere.</title>
        <authorList>
            <person name="Holmfeldt K."/>
            <person name="Nilsson E."/>
            <person name="Simone D."/>
            <person name="Lopez-Fernandez M."/>
            <person name="Wu X."/>
            <person name="de Brujin I."/>
            <person name="Lundin D."/>
            <person name="Andersson A."/>
            <person name="Bertilsson S."/>
            <person name="Dopson M."/>
        </authorList>
    </citation>
    <scope>NUCLEOTIDE SEQUENCE</scope>
    <source>
        <strain evidence="2">MM171A00247</strain>
        <strain evidence="3">MM171B00144</strain>
    </source>
</reference>
<dbReference type="EMBL" id="MT143893">
    <property type="protein sequence ID" value="QJB04996.1"/>
    <property type="molecule type" value="Genomic_DNA"/>
</dbReference>
<keyword evidence="1" id="KW-0175">Coiled coil</keyword>
<evidence type="ECO:0000313" key="2">
    <source>
        <dbReference type="EMBL" id="QJA43347.1"/>
    </source>
</evidence>